<dbReference type="GO" id="GO:0004674">
    <property type="term" value="F:protein serine/threonine kinase activity"/>
    <property type="evidence" value="ECO:0007669"/>
    <property type="project" value="TreeGrafter"/>
</dbReference>
<sequence length="354" mass="40636">MKSNSRKELKGVTLNERFQVTDDRLGKYDYNGYFGDGKFGIDLKTGEEVFIKTIVFGTQRRRFEGETATQQIERETHAFNHERRLLEVCLKHNLKRIAKLVDVGEVSDDNGDLEYAYMAFEKAESNGHIKNVTEVQDSFGFRLQLMKDVCVGLSQLHQRSIAHQDIKPSNILKTKEKGEDRGKITDLGRASIEGDGIAHDLADWAGQGMYAAPDRLYRVQTSNWNLKRTSSDLYLFGSLMWQYLSESDIPLTREWMKRLTEPLKPGNFSDTYDQVLPHLVIVFEEIFSDAINDCESEIERELITIIKELTNPDPAQRGSKSFSTRIDRHSLHPFISRLDRLLKTHLAQSRTSNA</sequence>
<gene>
    <name evidence="2" type="ORF">DFR28_101919</name>
</gene>
<keyword evidence="2" id="KW-0418">Kinase</keyword>
<proteinExistence type="predicted"/>
<dbReference type="Pfam" id="PF00069">
    <property type="entry name" value="Pkinase"/>
    <property type="match status" value="1"/>
</dbReference>
<dbReference type="InParanoid" id="A0A395JT65"/>
<accession>A0A395JT65</accession>
<evidence type="ECO:0000313" key="2">
    <source>
        <dbReference type="EMBL" id="RBP53532.1"/>
    </source>
</evidence>
<dbReference type="AlphaFoldDB" id="A0A395JT65"/>
<dbReference type="RefSeq" id="WP_113953090.1">
    <property type="nucleotide sequence ID" value="NZ_QNRT01000001.1"/>
</dbReference>
<feature type="domain" description="Protein kinase" evidence="1">
    <location>
        <begin position="28"/>
        <end position="335"/>
    </location>
</feature>
<protein>
    <submittedName>
        <fullName evidence="2">Protein kinase-like protein</fullName>
    </submittedName>
</protein>
<dbReference type="GO" id="GO:0005524">
    <property type="term" value="F:ATP binding"/>
    <property type="evidence" value="ECO:0007669"/>
    <property type="project" value="InterPro"/>
</dbReference>
<dbReference type="PROSITE" id="PS50011">
    <property type="entry name" value="PROTEIN_KINASE_DOM"/>
    <property type="match status" value="1"/>
</dbReference>
<dbReference type="OrthoDB" id="9801841at2"/>
<keyword evidence="3" id="KW-1185">Reference proteome</keyword>
<dbReference type="EMBL" id="QNRT01000001">
    <property type="protein sequence ID" value="RBP53532.1"/>
    <property type="molecule type" value="Genomic_DNA"/>
</dbReference>
<dbReference type="Gene3D" id="1.10.510.10">
    <property type="entry name" value="Transferase(Phosphotransferase) domain 1"/>
    <property type="match status" value="1"/>
</dbReference>
<organism evidence="2 3">
    <name type="scientific">Arenicella xantha</name>
    <dbReference type="NCBI Taxonomy" id="644221"/>
    <lineage>
        <taxon>Bacteria</taxon>
        <taxon>Pseudomonadati</taxon>
        <taxon>Pseudomonadota</taxon>
        <taxon>Gammaproteobacteria</taxon>
        <taxon>Arenicellales</taxon>
        <taxon>Arenicellaceae</taxon>
        <taxon>Arenicella</taxon>
    </lineage>
</organism>
<dbReference type="SMART" id="SM00220">
    <property type="entry name" value="S_TKc"/>
    <property type="match status" value="1"/>
</dbReference>
<name>A0A395JT65_9GAMM</name>
<dbReference type="InterPro" id="IPR011009">
    <property type="entry name" value="Kinase-like_dom_sf"/>
</dbReference>
<dbReference type="SUPFAM" id="SSF56112">
    <property type="entry name" value="Protein kinase-like (PK-like)"/>
    <property type="match status" value="1"/>
</dbReference>
<dbReference type="PANTHER" id="PTHR44167">
    <property type="entry name" value="OVARIAN-SPECIFIC SERINE/THREONINE-PROTEIN KINASE LOK-RELATED"/>
    <property type="match status" value="1"/>
</dbReference>
<evidence type="ECO:0000313" key="3">
    <source>
        <dbReference type="Proteomes" id="UP000253083"/>
    </source>
</evidence>
<reference evidence="2 3" key="1">
    <citation type="submission" date="2018-06" db="EMBL/GenBank/DDBJ databases">
        <title>Genomic Encyclopedia of Type Strains, Phase IV (KMG-IV): sequencing the most valuable type-strain genomes for metagenomic binning, comparative biology and taxonomic classification.</title>
        <authorList>
            <person name="Goeker M."/>
        </authorList>
    </citation>
    <scope>NUCLEOTIDE SEQUENCE [LARGE SCALE GENOMIC DNA]</scope>
    <source>
        <strain evidence="2 3">DSM 24032</strain>
    </source>
</reference>
<comment type="caution">
    <text evidence="2">The sequence shown here is derived from an EMBL/GenBank/DDBJ whole genome shotgun (WGS) entry which is preliminary data.</text>
</comment>
<dbReference type="PANTHER" id="PTHR44167:SF24">
    <property type="entry name" value="SERINE_THREONINE-PROTEIN KINASE CHK2"/>
    <property type="match status" value="1"/>
</dbReference>
<dbReference type="Proteomes" id="UP000253083">
    <property type="component" value="Unassembled WGS sequence"/>
</dbReference>
<dbReference type="InterPro" id="IPR000719">
    <property type="entry name" value="Prot_kinase_dom"/>
</dbReference>
<evidence type="ECO:0000259" key="1">
    <source>
        <dbReference type="PROSITE" id="PS50011"/>
    </source>
</evidence>
<keyword evidence="2" id="KW-0808">Transferase</keyword>